<reference evidence="3" key="1">
    <citation type="journal article" date="2014" name="Nat. Commun.">
        <title>The emerging biofuel crop Camelina sativa retains a highly undifferentiated hexaploid genome structure.</title>
        <authorList>
            <person name="Kagale S."/>
            <person name="Koh C."/>
            <person name="Nixon J."/>
            <person name="Bollina V."/>
            <person name="Clarke W.E."/>
            <person name="Tuteja R."/>
            <person name="Spillane C."/>
            <person name="Robinson S.J."/>
            <person name="Links M.G."/>
            <person name="Clarke C."/>
            <person name="Higgins E.E."/>
            <person name="Huebert T."/>
            <person name="Sharpe A.G."/>
            <person name="Parkin I.A."/>
        </authorList>
    </citation>
    <scope>NUCLEOTIDE SEQUENCE [LARGE SCALE GENOMIC DNA]</scope>
    <source>
        <strain evidence="3">cv. DH55</strain>
    </source>
</reference>
<reference evidence="4" key="2">
    <citation type="submission" date="2025-08" db="UniProtKB">
        <authorList>
            <consortium name="RefSeq"/>
        </authorList>
    </citation>
    <scope>IDENTIFICATION</scope>
    <source>
        <tissue evidence="4">Leaf</tissue>
    </source>
</reference>
<gene>
    <name evidence="4" type="primary">LOC104704273</name>
</gene>
<dbReference type="SMART" id="SM00256">
    <property type="entry name" value="FBOX"/>
    <property type="match status" value="1"/>
</dbReference>
<evidence type="ECO:0000313" key="3">
    <source>
        <dbReference type="Proteomes" id="UP000694864"/>
    </source>
</evidence>
<dbReference type="SUPFAM" id="SSF81383">
    <property type="entry name" value="F-box domain"/>
    <property type="match status" value="1"/>
</dbReference>
<dbReference type="InterPro" id="IPR036047">
    <property type="entry name" value="F-box-like_dom_sf"/>
</dbReference>
<evidence type="ECO:0000259" key="2">
    <source>
        <dbReference type="SMART" id="SM00256"/>
    </source>
</evidence>
<dbReference type="InterPro" id="IPR001810">
    <property type="entry name" value="F-box_dom"/>
</dbReference>
<dbReference type="Proteomes" id="UP000694864">
    <property type="component" value="Chromosome 7"/>
</dbReference>
<dbReference type="Pfam" id="PF08268">
    <property type="entry name" value="FBA_3"/>
    <property type="match status" value="1"/>
</dbReference>
<dbReference type="NCBIfam" id="TIGR01640">
    <property type="entry name" value="F_box_assoc_1"/>
    <property type="match status" value="1"/>
</dbReference>
<dbReference type="RefSeq" id="XP_010418692.1">
    <property type="nucleotide sequence ID" value="XM_010420390.1"/>
</dbReference>
<evidence type="ECO:0000313" key="4">
    <source>
        <dbReference type="RefSeq" id="XP_010418692.1"/>
    </source>
</evidence>
<dbReference type="Pfam" id="PF00646">
    <property type="entry name" value="F-box"/>
    <property type="match status" value="1"/>
</dbReference>
<evidence type="ECO:0000256" key="1">
    <source>
        <dbReference type="SAM" id="MobiDB-lite"/>
    </source>
</evidence>
<feature type="region of interest" description="Disordered" evidence="1">
    <location>
        <begin position="1"/>
        <end position="27"/>
    </location>
</feature>
<accession>A0ABM0T045</accession>
<feature type="compositionally biased region" description="Polar residues" evidence="1">
    <location>
        <begin position="15"/>
        <end position="27"/>
    </location>
</feature>
<organism evidence="3 4">
    <name type="scientific">Camelina sativa</name>
    <name type="common">False flax</name>
    <name type="synonym">Myagrum sativum</name>
    <dbReference type="NCBI Taxonomy" id="90675"/>
    <lineage>
        <taxon>Eukaryota</taxon>
        <taxon>Viridiplantae</taxon>
        <taxon>Streptophyta</taxon>
        <taxon>Embryophyta</taxon>
        <taxon>Tracheophyta</taxon>
        <taxon>Spermatophyta</taxon>
        <taxon>Magnoliopsida</taxon>
        <taxon>eudicotyledons</taxon>
        <taxon>Gunneridae</taxon>
        <taxon>Pentapetalae</taxon>
        <taxon>rosids</taxon>
        <taxon>malvids</taxon>
        <taxon>Brassicales</taxon>
        <taxon>Brassicaceae</taxon>
        <taxon>Camelineae</taxon>
        <taxon>Camelina</taxon>
    </lineage>
</organism>
<proteinExistence type="predicted"/>
<name>A0ABM0T045_CAMSA</name>
<sequence length="370" mass="41494">MKTRRQHVSDDDVTISRQNARPQTSANGGENALAIPIDLVCEICSRLPAKSVAICSCVSKLWASTLGLSYFTELFFSRSSARPQLLFAYQNHGGFFFFSSPQNHPDEDSSSVVAANRLTHFPFDSYCKIGGIVHGLVCLVDKRISKGRTETVAVICNPSTGESLPLPKVKTMKLNGRSFMGYDPIGKQFKVLSMTWPRYGRRLTLIECSLPNHSVYDETGICISGGLYFQASVNRVSKVICFDVRSEKFTVINLDKGMVSWPEPTLVNYKGKLGSLEVEVSEIEYMTVTGDTKYCLQLWVLVDAEKHEWLKHRFLLPTLWKNVVGKLHVVGVTVQMKLCCRRIIPPALFMFSTTISRAILSEKLKCKELM</sequence>
<dbReference type="GeneID" id="104704273"/>
<dbReference type="PANTHER" id="PTHR31111:SF125">
    <property type="entry name" value="F-BOX PROTEIN CPR30-LIKE"/>
    <property type="match status" value="1"/>
</dbReference>
<feature type="domain" description="F-box" evidence="2">
    <location>
        <begin position="35"/>
        <end position="75"/>
    </location>
</feature>
<dbReference type="InterPro" id="IPR013187">
    <property type="entry name" value="F-box-assoc_dom_typ3"/>
</dbReference>
<dbReference type="InterPro" id="IPR017451">
    <property type="entry name" value="F-box-assoc_interact_dom"/>
</dbReference>
<protein>
    <submittedName>
        <fullName evidence="4">F-box protein DOR-like</fullName>
    </submittedName>
</protein>
<keyword evidence="3" id="KW-1185">Reference proteome</keyword>
<dbReference type="PANTHER" id="PTHR31111">
    <property type="entry name" value="BNAA05G37150D PROTEIN-RELATED"/>
    <property type="match status" value="1"/>
</dbReference>